<name>A0ABW4PD10_9ACTN</name>
<dbReference type="InterPro" id="IPR023549">
    <property type="entry name" value="Subtilisin_inhibitor"/>
</dbReference>
<evidence type="ECO:0000256" key="4">
    <source>
        <dbReference type="ARBA" id="ARBA00022525"/>
    </source>
</evidence>
<keyword evidence="7 8" id="KW-1015">Disulfide bond</keyword>
<keyword evidence="6 8" id="KW-0722">Serine protease inhibitor</keyword>
<feature type="signal peptide" evidence="8">
    <location>
        <begin position="1"/>
        <end position="25"/>
    </location>
</feature>
<evidence type="ECO:0000256" key="8">
    <source>
        <dbReference type="HAMAP-Rule" id="MF_00778"/>
    </source>
</evidence>
<proteinExistence type="inferred from homology"/>
<evidence type="ECO:0000259" key="10">
    <source>
        <dbReference type="Pfam" id="PF00720"/>
    </source>
</evidence>
<evidence type="ECO:0000256" key="7">
    <source>
        <dbReference type="ARBA" id="ARBA00023157"/>
    </source>
</evidence>
<dbReference type="PRINTS" id="PR00294">
    <property type="entry name" value="SSBTLNINHBTR"/>
</dbReference>
<comment type="subcellular location">
    <subcellularLocation>
        <location evidence="1 8">Secreted</location>
    </subcellularLocation>
</comment>
<dbReference type="GO" id="GO:0030414">
    <property type="term" value="F:peptidase inhibitor activity"/>
    <property type="evidence" value="ECO:0007669"/>
    <property type="project" value="UniProtKB-KW"/>
</dbReference>
<keyword evidence="4 8" id="KW-0964">Secreted</keyword>
<gene>
    <name evidence="8" type="primary">sti</name>
    <name evidence="11" type="ORF">ACFSJS_02665</name>
</gene>
<feature type="domain" description="Subtilisin inhibitor" evidence="10">
    <location>
        <begin position="44"/>
        <end position="136"/>
    </location>
</feature>
<organism evidence="11 12">
    <name type="scientific">Streptomyces desertarenae</name>
    <dbReference type="NCBI Taxonomy" id="2666184"/>
    <lineage>
        <taxon>Bacteria</taxon>
        <taxon>Bacillati</taxon>
        <taxon>Actinomycetota</taxon>
        <taxon>Actinomycetes</taxon>
        <taxon>Kitasatosporales</taxon>
        <taxon>Streptomycetaceae</taxon>
        <taxon>Streptomyces</taxon>
    </lineage>
</organism>
<dbReference type="RefSeq" id="WP_380896204.1">
    <property type="nucleotide sequence ID" value="NZ_JBHUFU010000001.1"/>
</dbReference>
<dbReference type="PROSITE" id="PS00999">
    <property type="entry name" value="SSI"/>
    <property type="match status" value="1"/>
</dbReference>
<evidence type="ECO:0000256" key="9">
    <source>
        <dbReference type="RuleBase" id="RU003471"/>
    </source>
</evidence>
<accession>A0ABW4PD10</accession>
<dbReference type="InterPro" id="IPR036819">
    <property type="entry name" value="Subtilisin_inhibitor-like_sf"/>
</dbReference>
<dbReference type="Pfam" id="PF00720">
    <property type="entry name" value="SSI"/>
    <property type="match status" value="1"/>
</dbReference>
<evidence type="ECO:0000256" key="3">
    <source>
        <dbReference type="ARBA" id="ARBA00011738"/>
    </source>
</evidence>
<comment type="subunit">
    <text evidence="3 8">Homodimer.</text>
</comment>
<feature type="disulfide bond" evidence="8">
    <location>
        <begin position="71"/>
        <end position="86"/>
    </location>
</feature>
<dbReference type="Proteomes" id="UP001597365">
    <property type="component" value="Unassembled WGS sequence"/>
</dbReference>
<dbReference type="SUPFAM" id="SSF55399">
    <property type="entry name" value="Subtilisin inhibitor"/>
    <property type="match status" value="1"/>
</dbReference>
<evidence type="ECO:0000256" key="5">
    <source>
        <dbReference type="ARBA" id="ARBA00022690"/>
    </source>
</evidence>
<dbReference type="InterPro" id="IPR000691">
    <property type="entry name" value="Prot_inh_I16_SSI"/>
</dbReference>
<evidence type="ECO:0000313" key="11">
    <source>
        <dbReference type="EMBL" id="MFD1828567.1"/>
    </source>
</evidence>
<keyword evidence="8" id="KW-0732">Signal</keyword>
<dbReference type="EMBL" id="JBHUFU010000001">
    <property type="protein sequence ID" value="MFD1828567.1"/>
    <property type="molecule type" value="Genomic_DNA"/>
</dbReference>
<evidence type="ECO:0000256" key="6">
    <source>
        <dbReference type="ARBA" id="ARBA00022900"/>
    </source>
</evidence>
<keyword evidence="5 8" id="KW-0646">Protease inhibitor</keyword>
<dbReference type="HAMAP" id="MF_00778">
    <property type="entry name" value="SSI"/>
    <property type="match status" value="1"/>
</dbReference>
<dbReference type="Gene3D" id="3.30.350.10">
    <property type="entry name" value="Subtilisin inhibitor-like"/>
    <property type="match status" value="1"/>
</dbReference>
<comment type="caution">
    <text evidence="11">The sequence shown here is derived from an EMBL/GenBank/DDBJ whole genome shotgun (WGS) entry which is preliminary data.</text>
</comment>
<evidence type="ECO:0000313" key="12">
    <source>
        <dbReference type="Proteomes" id="UP001597365"/>
    </source>
</evidence>
<feature type="chain" id="PRO_5044925252" description="Probable subtilase-type protease inhibitor" evidence="8">
    <location>
        <begin position="26"/>
        <end position="150"/>
    </location>
</feature>
<comment type="function">
    <text evidence="8">Strong inhibitor of bacterial serine proteases such as subtilisin.</text>
</comment>
<reference evidence="12" key="1">
    <citation type="journal article" date="2019" name="Int. J. Syst. Evol. Microbiol.">
        <title>The Global Catalogue of Microorganisms (GCM) 10K type strain sequencing project: providing services to taxonomists for standard genome sequencing and annotation.</title>
        <authorList>
            <consortium name="The Broad Institute Genomics Platform"/>
            <consortium name="The Broad Institute Genome Sequencing Center for Infectious Disease"/>
            <person name="Wu L."/>
            <person name="Ma J."/>
        </authorList>
    </citation>
    <scope>NUCLEOTIDE SEQUENCE [LARGE SCALE GENOMIC DNA]</scope>
    <source>
        <strain evidence="12">CGMCC 4.7455</strain>
    </source>
</reference>
<keyword evidence="12" id="KW-1185">Reference proteome</keyword>
<feature type="site" description="Reactive bond" evidence="8">
    <location>
        <begin position="110"/>
        <end position="111"/>
    </location>
</feature>
<evidence type="ECO:0000256" key="1">
    <source>
        <dbReference type="ARBA" id="ARBA00004613"/>
    </source>
</evidence>
<dbReference type="InterPro" id="IPR020054">
    <property type="entry name" value="Prot_inh_SSI_I16_CS"/>
</dbReference>
<feature type="disulfide bond" evidence="8">
    <location>
        <begin position="108"/>
        <end position="138"/>
    </location>
</feature>
<comment type="similarity">
    <text evidence="2 8 9">Belongs to the protease inhibitor I16 (SSI) family.</text>
</comment>
<protein>
    <recommendedName>
        <fullName evidence="8">Probable subtilase-type protease inhibitor</fullName>
    </recommendedName>
</protein>
<sequence precursor="true">MRYAIKGLGLSAALSAVLLAGAAGAAATASAAPAAPEGAGGLYAPSALVLTVGKGEDPATATVERAVVLNCSPAPGGDHPAPEQACAELRSVDGEFASLIEDGGDRFCPMVWDPVTVTADGVWDGRRISYSHTFPNSCVLAGATDRVFVF</sequence>
<evidence type="ECO:0000256" key="2">
    <source>
        <dbReference type="ARBA" id="ARBA00010472"/>
    </source>
</evidence>